<gene>
    <name evidence="3" type="ORF">BIV23_39610</name>
</gene>
<dbReference type="InterPro" id="IPR036388">
    <property type="entry name" value="WH-like_DNA-bd_sf"/>
</dbReference>
<dbReference type="GO" id="GO:0003677">
    <property type="term" value="F:DNA binding"/>
    <property type="evidence" value="ECO:0007669"/>
    <property type="project" value="InterPro"/>
</dbReference>
<comment type="caution">
    <text evidence="3">The sequence shown here is derived from an EMBL/GenBank/DDBJ whole genome shotgun (WGS) entry which is preliminary data.</text>
</comment>
<evidence type="ECO:0000313" key="4">
    <source>
        <dbReference type="Proteomes" id="UP000179642"/>
    </source>
</evidence>
<dbReference type="PANTHER" id="PTHR34293">
    <property type="entry name" value="HTH-TYPE TRANSCRIPTIONAL REGULATOR TRMBL2"/>
    <property type="match status" value="1"/>
</dbReference>
<dbReference type="GO" id="GO:0006355">
    <property type="term" value="P:regulation of DNA-templated transcription"/>
    <property type="evidence" value="ECO:0007669"/>
    <property type="project" value="InterPro"/>
</dbReference>
<dbReference type="SUPFAM" id="SSF46894">
    <property type="entry name" value="C-terminal effector domain of the bipartite response regulators"/>
    <property type="match status" value="1"/>
</dbReference>
<accession>A0A1S2PDE3</accession>
<dbReference type="SMART" id="SM00421">
    <property type="entry name" value="HTH_LUXR"/>
    <property type="match status" value="1"/>
</dbReference>
<name>A0A1S2PDE3_9ACTN</name>
<dbReference type="EMBL" id="MLYO01000083">
    <property type="protein sequence ID" value="OIJ91602.1"/>
    <property type="molecule type" value="Genomic_DNA"/>
</dbReference>
<dbReference type="PROSITE" id="PS50043">
    <property type="entry name" value="HTH_LUXR_2"/>
    <property type="match status" value="1"/>
</dbReference>
<keyword evidence="1" id="KW-0175">Coiled coil</keyword>
<evidence type="ECO:0000256" key="1">
    <source>
        <dbReference type="SAM" id="Coils"/>
    </source>
</evidence>
<dbReference type="RefSeq" id="WP_071385841.1">
    <property type="nucleotide sequence ID" value="NZ_MLYO01000083.1"/>
</dbReference>
<dbReference type="OrthoDB" id="4266042at2"/>
<organism evidence="3 4">
    <name type="scientific">Streptomyces monashensis</name>
    <dbReference type="NCBI Taxonomy" id="1678012"/>
    <lineage>
        <taxon>Bacteria</taxon>
        <taxon>Bacillati</taxon>
        <taxon>Actinomycetota</taxon>
        <taxon>Actinomycetes</taxon>
        <taxon>Kitasatosporales</taxon>
        <taxon>Streptomycetaceae</taxon>
        <taxon>Streptomyces</taxon>
    </lineage>
</organism>
<dbReference type="InterPro" id="IPR051797">
    <property type="entry name" value="TrmB-like"/>
</dbReference>
<dbReference type="InterPro" id="IPR000792">
    <property type="entry name" value="Tscrpt_reg_LuxR_C"/>
</dbReference>
<proteinExistence type="predicted"/>
<dbReference type="Gene3D" id="1.10.10.10">
    <property type="entry name" value="Winged helix-like DNA-binding domain superfamily/Winged helix DNA-binding domain"/>
    <property type="match status" value="1"/>
</dbReference>
<evidence type="ECO:0000313" key="3">
    <source>
        <dbReference type="EMBL" id="OIJ91602.1"/>
    </source>
</evidence>
<dbReference type="PANTHER" id="PTHR34293:SF1">
    <property type="entry name" value="HTH-TYPE TRANSCRIPTIONAL REGULATOR TRMBL2"/>
    <property type="match status" value="1"/>
</dbReference>
<dbReference type="InterPro" id="IPR016032">
    <property type="entry name" value="Sig_transdc_resp-reg_C-effctor"/>
</dbReference>
<protein>
    <submittedName>
        <fullName evidence="3">Helix-turn-helix transcriptional regulator</fullName>
    </submittedName>
</protein>
<dbReference type="AlphaFoldDB" id="A0A1S2PDE3"/>
<reference evidence="3 4" key="1">
    <citation type="submission" date="2016-10" db="EMBL/GenBank/DDBJ databases">
        <title>Genome sequence of Streptomyces sp. MUSC 1.</title>
        <authorList>
            <person name="Lee L.-H."/>
            <person name="Ser H.-L."/>
            <person name="Law J.W.-F."/>
        </authorList>
    </citation>
    <scope>NUCLEOTIDE SEQUENCE [LARGE SCALE GENOMIC DNA]</scope>
    <source>
        <strain evidence="3 4">MUSC 1</strain>
    </source>
</reference>
<keyword evidence="4" id="KW-1185">Reference proteome</keyword>
<dbReference type="Proteomes" id="UP000179642">
    <property type="component" value="Unassembled WGS sequence"/>
</dbReference>
<feature type="domain" description="HTH luxR-type" evidence="2">
    <location>
        <begin position="258"/>
        <end position="323"/>
    </location>
</feature>
<sequence>MLAVLGIDATAEMVYREMLAHPQEGVAELVRRLELTEQEVRGALDTLGELALVWHSIEDPQSFHVVEPHLAAEILLARERAELAAQQQRVQEAQAAAVKLKSEFTQESPKEEVHRLTGVDSVRDYLAALHDEVQDELLTFAPGGAQTETNLRSSRPIADALLARGVRMRTVYLDSVRNDPLTVAHADWLAERGGRIRTVPSLPNRLIICDKKIAIVAVDSDDTSAGAVVLKTAGVVSSLYALFENVWQAAQPMSETAQPSEEPGLSPQQREALRLLSLGHTDDYVAARLGVSSRTARRIATKLMDHLGARSRFQAGLHAAVRGLIRP</sequence>
<feature type="coiled-coil region" evidence="1">
    <location>
        <begin position="76"/>
        <end position="103"/>
    </location>
</feature>
<evidence type="ECO:0000259" key="2">
    <source>
        <dbReference type="PROSITE" id="PS50043"/>
    </source>
</evidence>